<keyword evidence="12" id="KW-0732">Signal</keyword>
<comment type="catalytic activity">
    <reaction evidence="8">
        <text>Couples ATP hydrolysis with the unwinding of duplex DNA by translocating in the 3'-5' direction.</text>
        <dbReference type="EC" id="5.6.2.4"/>
    </reaction>
</comment>
<dbReference type="InterPro" id="IPR004179">
    <property type="entry name" value="Sec63-dom"/>
</dbReference>
<dbReference type="InterPro" id="IPR027417">
    <property type="entry name" value="P-loop_NTPase"/>
</dbReference>
<evidence type="ECO:0000256" key="3">
    <source>
        <dbReference type="ARBA" id="ARBA00022801"/>
    </source>
</evidence>
<keyword evidence="6" id="KW-0413">Isomerase</keyword>
<feature type="region of interest" description="Disordered" evidence="11">
    <location>
        <begin position="855"/>
        <end position="880"/>
    </location>
</feature>
<feature type="chain" id="PRO_5035204711" description="DNA 3'-5' helicase" evidence="12">
    <location>
        <begin position="23"/>
        <end position="1132"/>
    </location>
</feature>
<feature type="signal peptide" evidence="12">
    <location>
        <begin position="1"/>
        <end position="22"/>
    </location>
</feature>
<dbReference type="Pfam" id="PF23445">
    <property type="entry name" value="WHD_SNRNP200"/>
    <property type="match status" value="1"/>
</dbReference>
<dbReference type="Pfam" id="PF00271">
    <property type="entry name" value="Helicase_C"/>
    <property type="match status" value="1"/>
</dbReference>
<accession>A0A8J4T9E5</accession>
<evidence type="ECO:0000256" key="6">
    <source>
        <dbReference type="ARBA" id="ARBA00023235"/>
    </source>
</evidence>
<evidence type="ECO:0000256" key="11">
    <source>
        <dbReference type="SAM" id="MobiDB-lite"/>
    </source>
</evidence>
<keyword evidence="4" id="KW-0347">Helicase</keyword>
<comment type="catalytic activity">
    <reaction evidence="10">
        <text>ATP + H2O = ADP + phosphate + H(+)</text>
        <dbReference type="Rhea" id="RHEA:13065"/>
        <dbReference type="ChEBI" id="CHEBI:15377"/>
        <dbReference type="ChEBI" id="CHEBI:15378"/>
        <dbReference type="ChEBI" id="CHEBI:30616"/>
        <dbReference type="ChEBI" id="CHEBI:43474"/>
        <dbReference type="ChEBI" id="CHEBI:456216"/>
        <dbReference type="EC" id="5.6.2.4"/>
    </reaction>
</comment>
<organism evidence="14 15">
    <name type="scientific">Paragonimus heterotremus</name>
    <dbReference type="NCBI Taxonomy" id="100268"/>
    <lineage>
        <taxon>Eukaryota</taxon>
        <taxon>Metazoa</taxon>
        <taxon>Spiralia</taxon>
        <taxon>Lophotrochozoa</taxon>
        <taxon>Platyhelminthes</taxon>
        <taxon>Trematoda</taxon>
        <taxon>Digenea</taxon>
        <taxon>Plagiorchiida</taxon>
        <taxon>Troglotremata</taxon>
        <taxon>Troglotrematidae</taxon>
        <taxon>Paragonimus</taxon>
    </lineage>
</organism>
<dbReference type="EMBL" id="LUCH01003081">
    <property type="protein sequence ID" value="KAF5400579.1"/>
    <property type="molecule type" value="Genomic_DNA"/>
</dbReference>
<protein>
    <recommendedName>
        <fullName evidence="9">DNA 3'-5' helicase</fullName>
        <ecNumber evidence="9">5.6.2.4</ecNumber>
    </recommendedName>
</protein>
<dbReference type="EC" id="5.6.2.4" evidence="9"/>
<dbReference type="Proteomes" id="UP000748531">
    <property type="component" value="Unassembled WGS sequence"/>
</dbReference>
<dbReference type="PROSITE" id="PS51194">
    <property type="entry name" value="HELICASE_CTER"/>
    <property type="match status" value="1"/>
</dbReference>
<keyword evidence="2" id="KW-0547">Nucleotide-binding</keyword>
<reference evidence="14" key="1">
    <citation type="submission" date="2019-05" db="EMBL/GenBank/DDBJ databases">
        <title>Annotation for the trematode Paragonimus heterotremus.</title>
        <authorList>
            <person name="Choi Y.-J."/>
        </authorList>
    </citation>
    <scope>NUCLEOTIDE SEQUENCE</scope>
    <source>
        <strain evidence="14">LC</strain>
    </source>
</reference>
<dbReference type="CDD" id="cd18795">
    <property type="entry name" value="SF2_C_Ski2"/>
    <property type="match status" value="1"/>
</dbReference>
<dbReference type="Gene3D" id="1.10.10.10">
    <property type="entry name" value="Winged helix-like DNA-binding domain superfamily/Winged helix DNA-binding domain"/>
    <property type="match status" value="1"/>
</dbReference>
<dbReference type="Pfam" id="PF02889">
    <property type="entry name" value="Sec63"/>
    <property type="match status" value="1"/>
</dbReference>
<dbReference type="Gene3D" id="3.40.50.300">
    <property type="entry name" value="P-loop containing nucleotide triphosphate hydrolases"/>
    <property type="match status" value="1"/>
</dbReference>
<dbReference type="GO" id="GO:0016787">
    <property type="term" value="F:hydrolase activity"/>
    <property type="evidence" value="ECO:0007669"/>
    <property type="project" value="UniProtKB-KW"/>
</dbReference>
<dbReference type="SUPFAM" id="SSF52540">
    <property type="entry name" value="P-loop containing nucleoside triphosphate hydrolases"/>
    <property type="match status" value="1"/>
</dbReference>
<evidence type="ECO:0000256" key="12">
    <source>
        <dbReference type="SAM" id="SignalP"/>
    </source>
</evidence>
<evidence type="ECO:0000256" key="10">
    <source>
        <dbReference type="ARBA" id="ARBA00048988"/>
    </source>
</evidence>
<dbReference type="InterPro" id="IPR036388">
    <property type="entry name" value="WH-like_DNA-bd_sf"/>
</dbReference>
<evidence type="ECO:0000256" key="2">
    <source>
        <dbReference type="ARBA" id="ARBA00022741"/>
    </source>
</evidence>
<feature type="domain" description="Helicase C-terminal" evidence="13">
    <location>
        <begin position="1"/>
        <end position="158"/>
    </location>
</feature>
<dbReference type="SUPFAM" id="SSF46785">
    <property type="entry name" value="Winged helix' DNA-binding domain"/>
    <property type="match status" value="1"/>
</dbReference>
<dbReference type="InterPro" id="IPR036390">
    <property type="entry name" value="WH_DNA-bd_sf"/>
</dbReference>
<evidence type="ECO:0000256" key="7">
    <source>
        <dbReference type="ARBA" id="ARBA00023254"/>
    </source>
</evidence>
<dbReference type="InterPro" id="IPR001650">
    <property type="entry name" value="Helicase_C-like"/>
</dbReference>
<dbReference type="PANTHER" id="PTHR47835:SF3">
    <property type="entry name" value="HELICASE FOR MEIOSIS 1"/>
    <property type="match status" value="1"/>
</dbReference>
<dbReference type="AlphaFoldDB" id="A0A8J4T9E5"/>
<feature type="compositionally biased region" description="Polar residues" evidence="11">
    <location>
        <begin position="646"/>
        <end position="655"/>
    </location>
</feature>
<feature type="region of interest" description="Disordered" evidence="11">
    <location>
        <begin position="617"/>
        <end position="655"/>
    </location>
</feature>
<dbReference type="OrthoDB" id="5575at2759"/>
<dbReference type="PANTHER" id="PTHR47835">
    <property type="entry name" value="HFM1, ATP DEPENDENT DNA HELICASE HOMOLOG"/>
    <property type="match status" value="1"/>
</dbReference>
<feature type="compositionally biased region" description="Polar residues" evidence="11">
    <location>
        <begin position="1102"/>
        <end position="1114"/>
    </location>
</feature>
<dbReference type="GO" id="GO:0051321">
    <property type="term" value="P:meiotic cell cycle"/>
    <property type="evidence" value="ECO:0007669"/>
    <property type="project" value="UniProtKB-KW"/>
</dbReference>
<name>A0A8J4T9E5_9TREM</name>
<keyword evidence="5" id="KW-0067">ATP-binding</keyword>
<feature type="region of interest" description="Disordered" evidence="11">
    <location>
        <begin position="1102"/>
        <end position="1132"/>
    </location>
</feature>
<feature type="compositionally biased region" description="Basic residues" evidence="11">
    <location>
        <begin position="629"/>
        <end position="642"/>
    </location>
</feature>
<dbReference type="FunFam" id="1.10.10.10:FF:000012">
    <property type="entry name" value="U5 small nuclear ribonucleoprotein helicase"/>
    <property type="match status" value="1"/>
</dbReference>
<evidence type="ECO:0000256" key="5">
    <source>
        <dbReference type="ARBA" id="ARBA00022840"/>
    </source>
</evidence>
<evidence type="ECO:0000256" key="9">
    <source>
        <dbReference type="ARBA" id="ARBA00034808"/>
    </source>
</evidence>
<dbReference type="SMART" id="SM00973">
    <property type="entry name" value="Sec63"/>
    <property type="match status" value="1"/>
</dbReference>
<dbReference type="Gene3D" id="1.10.3380.10">
    <property type="entry name" value="Sec63 N-terminal domain-like domain"/>
    <property type="match status" value="1"/>
</dbReference>
<keyword evidence="3" id="KW-0378">Hydrolase</keyword>
<comment type="caution">
    <text evidence="14">The sequence shown here is derived from an EMBL/GenBank/DDBJ whole genome shotgun (WGS) entry which is preliminary data.</text>
</comment>
<comment type="similarity">
    <text evidence="1">Belongs to the helicase family. SKI2 subfamily.</text>
</comment>
<evidence type="ECO:0000256" key="1">
    <source>
        <dbReference type="ARBA" id="ARBA00010140"/>
    </source>
</evidence>
<dbReference type="GO" id="GO:0005524">
    <property type="term" value="F:ATP binding"/>
    <property type="evidence" value="ECO:0007669"/>
    <property type="project" value="UniProtKB-KW"/>
</dbReference>
<evidence type="ECO:0000256" key="8">
    <source>
        <dbReference type="ARBA" id="ARBA00034617"/>
    </source>
</evidence>
<dbReference type="SUPFAM" id="SSF158702">
    <property type="entry name" value="Sec63 N-terminal domain-like"/>
    <property type="match status" value="1"/>
</dbReference>
<dbReference type="SMART" id="SM00490">
    <property type="entry name" value="HELICc"/>
    <property type="match status" value="1"/>
</dbReference>
<gene>
    <name evidence="14" type="ORF">PHET_06138</name>
</gene>
<evidence type="ECO:0000256" key="4">
    <source>
        <dbReference type="ARBA" id="ARBA00022806"/>
    </source>
</evidence>
<keyword evidence="7" id="KW-0469">Meiosis</keyword>
<proteinExistence type="inferred from homology"/>
<keyword evidence="15" id="KW-1185">Reference proteome</keyword>
<dbReference type="InterPro" id="IPR057842">
    <property type="entry name" value="WH_MER3"/>
</dbReference>
<evidence type="ECO:0000313" key="15">
    <source>
        <dbReference type="Proteomes" id="UP000748531"/>
    </source>
</evidence>
<dbReference type="InterPro" id="IPR052247">
    <property type="entry name" value="Meiotic_Crossover_Helicase"/>
</dbReference>
<sequence>MFCRLNLTSLFEIFLTIPACLANGVGYHHAGLGTTDRQLVEQAFLSGCLPVLACTSTLSMGLNMPAHLVIIKNTEQLINGELKGYNSTQIAQMIGRAGRPQFDTEGVAVIMTSNELKAHYERLYNQSDLIESNLHKKLTDHINTEVALGTVTSLEKLMWWLNNSFLYVRIKKAPQFYDMPYGVTQKFLDSHLRMICEDKLKQLQKLGLISYDEELTQITKTELGTLAMKNHLGATTAQMIWELKGEETLEDLIHFVASCSELKDIPLRNNEKTLLNNMNRTKGRESVRYPLPGRIVTVPMKIVCLLQSHLSGNMIRDSSLQHDAVRIIRCAKRIANVLAGLLWLDVDDQNECTKGTVLPVDTTTTLSKRLPPICSAYKCMVNIMELKKTLQLGTWLNRPLVSLASCPLLTPKDIDKLITSRLLTTGQIEKVQPTDLDQILGKPAHIGEQLLNYIRGIPNYSLDIEKLDSSHNENEIIRFCIKVNRMCAMDTVFVLVGDAHNKLIAKHQFQSWKLVETGCHREIICNRNEGQRISFTVCSTNFAGVDLHTSFVLPPSEQNEVQACDSSTTVHLPSLTEISVGYAEKDLAGDLSVTYPNALHQSTMRWVSTTPPLSQPVSQTLTFPQPPTKKPKKVPSFKFARKRPSDTTSTSEFTPKSNATFTWIPAAPNSTPRAPLIQTSMLDYMRSQEASTSLDMNTDTKENTTVDLNPDKIAHSSMVIDITSSSDADKNRRFHWSPVGRSNQSFEEPEQDNYIWRNAHETMSALVSNTSRTTWSHCDSYYINVDRDIQYKSTRTPIQEIDYSAGTDEYQTSEHYPRESISTLEAKPDDEQVTSSQNEVEEVFEVVFEQWERELSSSPNKPGIQKCVSDVPPGQQKDGTPVQDFRSACLDSTPNTLPSPQTFHPETNTSTVHLTTQTTPIHARYIREGSDGIKTLYTPLVLTKTNRYQETRPRFSITPIGDVSTGGMTALMPTNITTRLSSTITQEEKCEKSSVEFKVPGNVRFEKLVCKWGGIDQPPEAVITSSSELSGTIDFELINSGWAELACWIRVNEICQYHGLDGKLSDQTEDQPTGICDTPLWTGRQESMKISRNVTTKVSLRQNDSTDNIPSNGTKMPVDLDEYHNNSASIEE</sequence>
<evidence type="ECO:0000259" key="13">
    <source>
        <dbReference type="PROSITE" id="PS51194"/>
    </source>
</evidence>
<dbReference type="GO" id="GO:0043138">
    <property type="term" value="F:3'-5' DNA helicase activity"/>
    <property type="evidence" value="ECO:0007669"/>
    <property type="project" value="UniProtKB-EC"/>
</dbReference>
<evidence type="ECO:0000313" key="14">
    <source>
        <dbReference type="EMBL" id="KAF5400579.1"/>
    </source>
</evidence>